<dbReference type="EMBL" id="JAGEMK010000003">
    <property type="protein sequence ID" value="MBO1751793.1"/>
    <property type="molecule type" value="Genomic_DNA"/>
</dbReference>
<name>A0A939RVN0_9CELL</name>
<keyword evidence="3" id="KW-0813">Transport</keyword>
<dbReference type="Pfam" id="PF01032">
    <property type="entry name" value="FecCD"/>
    <property type="match status" value="1"/>
</dbReference>
<feature type="transmembrane region" description="Helical" evidence="8">
    <location>
        <begin position="171"/>
        <end position="190"/>
    </location>
</feature>
<keyword evidence="6 8" id="KW-1133">Transmembrane helix</keyword>
<comment type="similarity">
    <text evidence="2">Belongs to the binding-protein-dependent transport system permease family. FecCD subfamily.</text>
</comment>
<evidence type="ECO:0000256" key="6">
    <source>
        <dbReference type="ARBA" id="ARBA00022989"/>
    </source>
</evidence>
<evidence type="ECO:0000256" key="8">
    <source>
        <dbReference type="SAM" id="Phobius"/>
    </source>
</evidence>
<dbReference type="Proteomes" id="UP000664209">
    <property type="component" value="Unassembled WGS sequence"/>
</dbReference>
<dbReference type="PANTHER" id="PTHR30472:SF24">
    <property type="entry name" value="FERRIC ENTEROBACTIN TRANSPORT SYSTEM PERMEASE PROTEIN FEPG"/>
    <property type="match status" value="1"/>
</dbReference>
<keyword evidence="7 8" id="KW-0472">Membrane</keyword>
<evidence type="ECO:0000313" key="10">
    <source>
        <dbReference type="Proteomes" id="UP000664209"/>
    </source>
</evidence>
<feature type="transmembrane region" description="Helical" evidence="8">
    <location>
        <begin position="89"/>
        <end position="107"/>
    </location>
</feature>
<comment type="caution">
    <text evidence="9">The sequence shown here is derived from an EMBL/GenBank/DDBJ whole genome shotgun (WGS) entry which is preliminary data.</text>
</comment>
<feature type="transmembrane region" description="Helical" evidence="8">
    <location>
        <begin position="119"/>
        <end position="139"/>
    </location>
</feature>
<dbReference type="InterPro" id="IPR037294">
    <property type="entry name" value="ABC_BtuC-like"/>
</dbReference>
<proteinExistence type="inferred from homology"/>
<sequence length="358" mass="35602">MTATAPTLPTPAPQDPTPRVREELVALRRRIARRATLVALVLVLVLLGLSLTALTVGSATVGPLEVIGALTGAEGTTSFVVLGLRLPRLALGLVVGAALGLAGALLQAVVRNPLASPDIVGLTGGASAAAVLAIAAGATGAAVDSAALLGALVAATLVFVLSGRGVTGTRFVVIGVAVAFLANGFLGYALTRASLTGARSAFFWLVGSVGSAPWGDVLRVGATLTVVALVLLLARRRLSALALDDDTARALGAHPVATRVVAILLSSVLAAVAVAVAGPIAFVAFVSGPIARRLRGSGPALATATLVGATVVVAADLVGQHLVPGTLQPPVGLITGALGAPFLIWLLVRGERRKESPA</sequence>
<feature type="transmembrane region" description="Helical" evidence="8">
    <location>
        <begin position="202"/>
        <end position="234"/>
    </location>
</feature>
<accession>A0A939RVN0</accession>
<keyword evidence="5 8" id="KW-0812">Transmembrane</keyword>
<evidence type="ECO:0000256" key="3">
    <source>
        <dbReference type="ARBA" id="ARBA00022448"/>
    </source>
</evidence>
<dbReference type="RefSeq" id="WP_208055458.1">
    <property type="nucleotide sequence ID" value="NZ_JAGEMK010000003.1"/>
</dbReference>
<feature type="transmembrane region" description="Helical" evidence="8">
    <location>
        <begin position="146"/>
        <end position="165"/>
    </location>
</feature>
<evidence type="ECO:0000313" key="9">
    <source>
        <dbReference type="EMBL" id="MBO1751793.1"/>
    </source>
</evidence>
<dbReference type="AlphaFoldDB" id="A0A939RVN0"/>
<dbReference type="PANTHER" id="PTHR30472">
    <property type="entry name" value="FERRIC ENTEROBACTIN TRANSPORT SYSTEM PERMEASE PROTEIN"/>
    <property type="match status" value="1"/>
</dbReference>
<feature type="transmembrane region" description="Helical" evidence="8">
    <location>
        <begin position="37"/>
        <end position="60"/>
    </location>
</feature>
<reference evidence="9" key="1">
    <citation type="submission" date="2021-03" db="EMBL/GenBank/DDBJ databases">
        <title>Actinotalea soli sp. nov., isolated from soil.</title>
        <authorList>
            <person name="Ping W."/>
            <person name="Zhang J."/>
        </authorList>
    </citation>
    <scope>NUCLEOTIDE SEQUENCE</scope>
    <source>
        <strain evidence="9">BY-33</strain>
    </source>
</reference>
<dbReference type="SUPFAM" id="SSF81345">
    <property type="entry name" value="ABC transporter involved in vitamin B12 uptake, BtuC"/>
    <property type="match status" value="1"/>
</dbReference>
<dbReference type="GO" id="GO:0022857">
    <property type="term" value="F:transmembrane transporter activity"/>
    <property type="evidence" value="ECO:0007669"/>
    <property type="project" value="InterPro"/>
</dbReference>
<dbReference type="InterPro" id="IPR000522">
    <property type="entry name" value="ABC_transptr_permease_BtuC"/>
</dbReference>
<gene>
    <name evidence="9" type="ORF">J4G33_08265</name>
</gene>
<evidence type="ECO:0000256" key="7">
    <source>
        <dbReference type="ARBA" id="ARBA00023136"/>
    </source>
</evidence>
<feature type="transmembrane region" description="Helical" evidence="8">
    <location>
        <begin position="330"/>
        <end position="348"/>
    </location>
</feature>
<evidence type="ECO:0000256" key="4">
    <source>
        <dbReference type="ARBA" id="ARBA00022475"/>
    </source>
</evidence>
<organism evidence="9 10">
    <name type="scientific">Actinotalea soli</name>
    <dbReference type="NCBI Taxonomy" id="2819234"/>
    <lineage>
        <taxon>Bacteria</taxon>
        <taxon>Bacillati</taxon>
        <taxon>Actinomycetota</taxon>
        <taxon>Actinomycetes</taxon>
        <taxon>Micrococcales</taxon>
        <taxon>Cellulomonadaceae</taxon>
        <taxon>Actinotalea</taxon>
    </lineage>
</organism>
<evidence type="ECO:0000256" key="5">
    <source>
        <dbReference type="ARBA" id="ARBA00022692"/>
    </source>
</evidence>
<protein>
    <submittedName>
        <fullName evidence="9">Iron chelate uptake ABC transporter family permease subunit</fullName>
    </submittedName>
</protein>
<keyword evidence="10" id="KW-1185">Reference proteome</keyword>
<evidence type="ECO:0000256" key="2">
    <source>
        <dbReference type="ARBA" id="ARBA00007935"/>
    </source>
</evidence>
<keyword evidence="4" id="KW-1003">Cell membrane</keyword>
<dbReference type="GO" id="GO:0033214">
    <property type="term" value="P:siderophore-iron import into cell"/>
    <property type="evidence" value="ECO:0007669"/>
    <property type="project" value="TreeGrafter"/>
</dbReference>
<evidence type="ECO:0000256" key="1">
    <source>
        <dbReference type="ARBA" id="ARBA00004651"/>
    </source>
</evidence>
<dbReference type="Gene3D" id="1.10.3470.10">
    <property type="entry name" value="ABC transporter involved in vitamin B12 uptake, BtuC"/>
    <property type="match status" value="1"/>
</dbReference>
<feature type="transmembrane region" description="Helical" evidence="8">
    <location>
        <begin position="260"/>
        <end position="286"/>
    </location>
</feature>
<dbReference type="GO" id="GO:0005886">
    <property type="term" value="C:plasma membrane"/>
    <property type="evidence" value="ECO:0007669"/>
    <property type="project" value="UniProtKB-SubCell"/>
</dbReference>
<comment type="subcellular location">
    <subcellularLocation>
        <location evidence="1">Cell membrane</location>
        <topology evidence="1">Multi-pass membrane protein</topology>
    </subcellularLocation>
</comment>